<dbReference type="GO" id="GO:0000981">
    <property type="term" value="F:DNA-binding transcription factor activity, RNA polymerase II-specific"/>
    <property type="evidence" value="ECO:0007669"/>
    <property type="project" value="TreeGrafter"/>
</dbReference>
<proteinExistence type="predicted"/>
<accession>A0A6J8BPK8</accession>
<keyword evidence="2" id="KW-0677">Repeat</keyword>
<dbReference type="OrthoDB" id="9985637at2759"/>
<evidence type="ECO:0000313" key="8">
    <source>
        <dbReference type="Proteomes" id="UP000507470"/>
    </source>
</evidence>
<reference evidence="7 8" key="1">
    <citation type="submission" date="2020-06" db="EMBL/GenBank/DDBJ databases">
        <authorList>
            <person name="Li R."/>
            <person name="Bekaert M."/>
        </authorList>
    </citation>
    <scope>NUCLEOTIDE SEQUENCE [LARGE SCALE GENOMIC DNA]</scope>
    <source>
        <strain evidence="8">wild</strain>
    </source>
</reference>
<evidence type="ECO:0000256" key="5">
    <source>
        <dbReference type="PROSITE-ProRule" id="PRU00042"/>
    </source>
</evidence>
<dbReference type="GO" id="GO:0005634">
    <property type="term" value="C:nucleus"/>
    <property type="evidence" value="ECO:0007669"/>
    <property type="project" value="TreeGrafter"/>
</dbReference>
<evidence type="ECO:0000313" key="7">
    <source>
        <dbReference type="EMBL" id="CAC5384734.1"/>
    </source>
</evidence>
<gene>
    <name evidence="7" type="ORF">MCOR_20345</name>
</gene>
<dbReference type="PROSITE" id="PS00028">
    <property type="entry name" value="ZINC_FINGER_C2H2_1"/>
    <property type="match status" value="3"/>
</dbReference>
<sequence length="255" mass="29406">MEDTGLPTIHPWKGDAMHNQDRIQSHLEPQKISFNHNHDNTIGFCIKEEPGLTTIHPLEQDAEAIPEASQIQAQVSATIVEQLQKEPLISHMDCLSQTEGSNHGNLHNCSICNREFSCLKDLQWHLCKKTYTCEICNAEFIADFLLQKHMEKHNNQKFFLCGICKAPFDSKVERGKHANVVHGKKFQCKKCSKDFPNKYSRKRHMLIHTGQIFFCKLCDYNFATKHSLERHNAEKHSALAKKTFVCEICHESFFI</sequence>
<keyword evidence="8" id="KW-1185">Reference proteome</keyword>
<evidence type="ECO:0000256" key="3">
    <source>
        <dbReference type="ARBA" id="ARBA00022771"/>
    </source>
</evidence>
<dbReference type="Gene3D" id="3.30.160.60">
    <property type="entry name" value="Classic Zinc Finger"/>
    <property type="match status" value="3"/>
</dbReference>
<feature type="domain" description="C2H2-type" evidence="6">
    <location>
        <begin position="213"/>
        <end position="241"/>
    </location>
</feature>
<dbReference type="InterPro" id="IPR036236">
    <property type="entry name" value="Znf_C2H2_sf"/>
</dbReference>
<dbReference type="AlphaFoldDB" id="A0A6J8BPK8"/>
<dbReference type="EMBL" id="CACVKT020003640">
    <property type="protein sequence ID" value="CAC5384734.1"/>
    <property type="molecule type" value="Genomic_DNA"/>
</dbReference>
<evidence type="ECO:0000256" key="2">
    <source>
        <dbReference type="ARBA" id="ARBA00022737"/>
    </source>
</evidence>
<dbReference type="PANTHER" id="PTHR24379:SF127">
    <property type="entry name" value="BLOODY FINGERS-RELATED"/>
    <property type="match status" value="1"/>
</dbReference>
<keyword evidence="4" id="KW-0862">Zinc</keyword>
<keyword evidence="1" id="KW-0479">Metal-binding</keyword>
<feature type="domain" description="C2H2-type" evidence="6">
    <location>
        <begin position="131"/>
        <end position="158"/>
    </location>
</feature>
<feature type="domain" description="C2H2-type" evidence="6">
    <location>
        <begin position="186"/>
        <end position="211"/>
    </location>
</feature>
<dbReference type="GO" id="GO:0008270">
    <property type="term" value="F:zinc ion binding"/>
    <property type="evidence" value="ECO:0007669"/>
    <property type="project" value="UniProtKB-KW"/>
</dbReference>
<protein>
    <submittedName>
        <fullName evidence="7">KRAB</fullName>
    </submittedName>
</protein>
<name>A0A6J8BPK8_MYTCO</name>
<dbReference type="InterPro" id="IPR013087">
    <property type="entry name" value="Znf_C2H2_type"/>
</dbReference>
<evidence type="ECO:0000259" key="6">
    <source>
        <dbReference type="PROSITE" id="PS50157"/>
    </source>
</evidence>
<evidence type="ECO:0000256" key="4">
    <source>
        <dbReference type="ARBA" id="ARBA00022833"/>
    </source>
</evidence>
<dbReference type="SUPFAM" id="SSF57667">
    <property type="entry name" value="beta-beta-alpha zinc fingers"/>
    <property type="match status" value="2"/>
</dbReference>
<dbReference type="SMART" id="SM00355">
    <property type="entry name" value="ZnF_C2H2"/>
    <property type="match status" value="5"/>
</dbReference>
<dbReference type="GO" id="GO:0000977">
    <property type="term" value="F:RNA polymerase II transcription regulatory region sequence-specific DNA binding"/>
    <property type="evidence" value="ECO:0007669"/>
    <property type="project" value="TreeGrafter"/>
</dbReference>
<dbReference type="PROSITE" id="PS50157">
    <property type="entry name" value="ZINC_FINGER_C2H2_2"/>
    <property type="match status" value="3"/>
</dbReference>
<keyword evidence="3 5" id="KW-0863">Zinc-finger</keyword>
<dbReference type="PANTHER" id="PTHR24379">
    <property type="entry name" value="KRAB AND ZINC FINGER DOMAIN-CONTAINING"/>
    <property type="match status" value="1"/>
</dbReference>
<evidence type="ECO:0000256" key="1">
    <source>
        <dbReference type="ARBA" id="ARBA00022723"/>
    </source>
</evidence>
<dbReference type="Proteomes" id="UP000507470">
    <property type="component" value="Unassembled WGS sequence"/>
</dbReference>
<organism evidence="7 8">
    <name type="scientific">Mytilus coruscus</name>
    <name type="common">Sea mussel</name>
    <dbReference type="NCBI Taxonomy" id="42192"/>
    <lineage>
        <taxon>Eukaryota</taxon>
        <taxon>Metazoa</taxon>
        <taxon>Spiralia</taxon>
        <taxon>Lophotrochozoa</taxon>
        <taxon>Mollusca</taxon>
        <taxon>Bivalvia</taxon>
        <taxon>Autobranchia</taxon>
        <taxon>Pteriomorphia</taxon>
        <taxon>Mytilida</taxon>
        <taxon>Mytiloidea</taxon>
        <taxon>Mytilidae</taxon>
        <taxon>Mytilinae</taxon>
        <taxon>Mytilus</taxon>
    </lineage>
</organism>
<dbReference type="Pfam" id="PF00096">
    <property type="entry name" value="zf-C2H2"/>
    <property type="match status" value="1"/>
</dbReference>